<comment type="caution">
    <text evidence="2">The sequence shown here is derived from an EMBL/GenBank/DDBJ whole genome shotgun (WGS) entry which is preliminary data.</text>
</comment>
<name>A0A9Q1JBY0_SYNKA</name>
<sequence length="150" mass="16699">MEEGEEVSMVEQESPWPYLDKYMTLTETTEKTYVFRCLLCSPKMKLLSTSKTSNTNLRTHIQVVTRHSLGNLNNGAFDSSPITKTAPRGPPDCPWLFSLPSPQLRRRSFISGDIIPQSNDSKGTLSTTQKAEGSRGTRDRFAVGKVNKSG</sequence>
<evidence type="ECO:0008006" key="4">
    <source>
        <dbReference type="Google" id="ProtNLM"/>
    </source>
</evidence>
<proteinExistence type="predicted"/>
<accession>A0A9Q1JBY0</accession>
<evidence type="ECO:0000313" key="3">
    <source>
        <dbReference type="Proteomes" id="UP001152622"/>
    </source>
</evidence>
<evidence type="ECO:0000313" key="2">
    <source>
        <dbReference type="EMBL" id="KAJ8381041.1"/>
    </source>
</evidence>
<feature type="region of interest" description="Disordered" evidence="1">
    <location>
        <begin position="112"/>
        <end position="150"/>
    </location>
</feature>
<dbReference type="EMBL" id="JAINUF010000001">
    <property type="protein sequence ID" value="KAJ8381041.1"/>
    <property type="molecule type" value="Genomic_DNA"/>
</dbReference>
<protein>
    <recommendedName>
        <fullName evidence="4">BED-type domain-containing protein</fullName>
    </recommendedName>
</protein>
<feature type="compositionally biased region" description="Polar residues" evidence="1">
    <location>
        <begin position="116"/>
        <end position="131"/>
    </location>
</feature>
<dbReference type="OrthoDB" id="6585599at2759"/>
<feature type="compositionally biased region" description="Basic and acidic residues" evidence="1">
    <location>
        <begin position="132"/>
        <end position="142"/>
    </location>
</feature>
<reference evidence="2" key="1">
    <citation type="journal article" date="2023" name="Science">
        <title>Genome structures resolve the early diversification of teleost fishes.</title>
        <authorList>
            <person name="Parey E."/>
            <person name="Louis A."/>
            <person name="Montfort J."/>
            <person name="Bouchez O."/>
            <person name="Roques C."/>
            <person name="Iampietro C."/>
            <person name="Lluch J."/>
            <person name="Castinel A."/>
            <person name="Donnadieu C."/>
            <person name="Desvignes T."/>
            <person name="Floi Bucao C."/>
            <person name="Jouanno E."/>
            <person name="Wen M."/>
            <person name="Mejri S."/>
            <person name="Dirks R."/>
            <person name="Jansen H."/>
            <person name="Henkel C."/>
            <person name="Chen W.J."/>
            <person name="Zahm M."/>
            <person name="Cabau C."/>
            <person name="Klopp C."/>
            <person name="Thompson A.W."/>
            <person name="Robinson-Rechavi M."/>
            <person name="Braasch I."/>
            <person name="Lecointre G."/>
            <person name="Bobe J."/>
            <person name="Postlethwait J.H."/>
            <person name="Berthelot C."/>
            <person name="Roest Crollius H."/>
            <person name="Guiguen Y."/>
        </authorList>
    </citation>
    <scope>NUCLEOTIDE SEQUENCE</scope>
    <source>
        <strain evidence="2">WJC10195</strain>
    </source>
</reference>
<evidence type="ECO:0000256" key="1">
    <source>
        <dbReference type="SAM" id="MobiDB-lite"/>
    </source>
</evidence>
<keyword evidence="3" id="KW-1185">Reference proteome</keyword>
<dbReference type="AlphaFoldDB" id="A0A9Q1JBY0"/>
<organism evidence="2 3">
    <name type="scientific">Synaphobranchus kaupii</name>
    <name type="common">Kaup's arrowtooth eel</name>
    <dbReference type="NCBI Taxonomy" id="118154"/>
    <lineage>
        <taxon>Eukaryota</taxon>
        <taxon>Metazoa</taxon>
        <taxon>Chordata</taxon>
        <taxon>Craniata</taxon>
        <taxon>Vertebrata</taxon>
        <taxon>Euteleostomi</taxon>
        <taxon>Actinopterygii</taxon>
        <taxon>Neopterygii</taxon>
        <taxon>Teleostei</taxon>
        <taxon>Anguilliformes</taxon>
        <taxon>Synaphobranchidae</taxon>
        <taxon>Synaphobranchus</taxon>
    </lineage>
</organism>
<gene>
    <name evidence="2" type="ORF">SKAU_G00018190</name>
</gene>
<dbReference type="Proteomes" id="UP001152622">
    <property type="component" value="Chromosome 1"/>
</dbReference>